<feature type="binding site" evidence="10">
    <location>
        <position position="15"/>
    </location>
    <ligand>
        <name>ATP</name>
        <dbReference type="ChEBI" id="CHEBI:30616"/>
    </ligand>
</feature>
<evidence type="ECO:0000313" key="14">
    <source>
        <dbReference type="Proteomes" id="UP000006001"/>
    </source>
</evidence>
<dbReference type="AlphaFoldDB" id="D0WGB2"/>
<dbReference type="Pfam" id="PF00370">
    <property type="entry name" value="FGGY_N"/>
    <property type="match status" value="1"/>
</dbReference>
<evidence type="ECO:0000256" key="9">
    <source>
        <dbReference type="ARBA" id="ARBA00054633"/>
    </source>
</evidence>
<evidence type="ECO:0000256" key="1">
    <source>
        <dbReference type="ARBA" id="ARBA00005190"/>
    </source>
</evidence>
<keyword evidence="7 10" id="KW-0067">ATP-binding</keyword>
<keyword evidence="4 10" id="KW-0547">Nucleotide-binding</keyword>
<comment type="activity regulation">
    <text evidence="10">Inhibited by fructose 1,6-bisphosphate (FBP).</text>
</comment>
<dbReference type="Pfam" id="PF02782">
    <property type="entry name" value="FGGY_C"/>
    <property type="match status" value="1"/>
</dbReference>
<dbReference type="Proteomes" id="UP000006001">
    <property type="component" value="Unassembled WGS sequence"/>
</dbReference>
<dbReference type="GO" id="GO:0005829">
    <property type="term" value="C:cytosol"/>
    <property type="evidence" value="ECO:0007669"/>
    <property type="project" value="TreeGrafter"/>
</dbReference>
<feature type="binding site" evidence="10">
    <location>
        <position position="413"/>
    </location>
    <ligand>
        <name>ADP</name>
        <dbReference type="ChEBI" id="CHEBI:456216"/>
    </ligand>
</feature>
<feature type="binding site" evidence="10">
    <location>
        <position position="13"/>
    </location>
    <ligand>
        <name>ATP</name>
        <dbReference type="ChEBI" id="CHEBI:30616"/>
    </ligand>
</feature>
<dbReference type="UniPathway" id="UPA00618">
    <property type="reaction ID" value="UER00672"/>
</dbReference>
<dbReference type="STRING" id="649764.HMPREF0762_00863"/>
<evidence type="ECO:0000256" key="3">
    <source>
        <dbReference type="ARBA" id="ARBA00022679"/>
    </source>
</evidence>
<dbReference type="InterPro" id="IPR005999">
    <property type="entry name" value="Glycerol_kin"/>
</dbReference>
<comment type="caution">
    <text evidence="13">The sequence shown here is derived from an EMBL/GenBank/DDBJ whole genome shotgun (WGS) entry which is preliminary data.</text>
</comment>
<feature type="binding site" evidence="10">
    <location>
        <position position="246"/>
    </location>
    <ligand>
        <name>glycerol</name>
        <dbReference type="ChEBI" id="CHEBI:17754"/>
    </ligand>
</feature>
<dbReference type="RefSeq" id="WP_006362118.1">
    <property type="nucleotide sequence ID" value="NZ_GG700630.1"/>
</dbReference>
<dbReference type="GO" id="GO:0019563">
    <property type="term" value="P:glycerol catabolic process"/>
    <property type="evidence" value="ECO:0007669"/>
    <property type="project" value="UniProtKB-UniRule"/>
</dbReference>
<dbReference type="GO" id="GO:0005524">
    <property type="term" value="F:ATP binding"/>
    <property type="evidence" value="ECO:0007669"/>
    <property type="project" value="UniProtKB-UniRule"/>
</dbReference>
<dbReference type="HOGENOM" id="CLU_009281_2_3_11"/>
<feature type="binding site" evidence="10">
    <location>
        <position position="136"/>
    </location>
    <ligand>
        <name>sn-glycerol 3-phosphate</name>
        <dbReference type="ChEBI" id="CHEBI:57597"/>
    </ligand>
</feature>
<dbReference type="HAMAP" id="MF_00186">
    <property type="entry name" value="Glycerol_kin"/>
    <property type="match status" value="1"/>
</dbReference>
<dbReference type="OrthoDB" id="9805576at2"/>
<feature type="binding site" evidence="10">
    <location>
        <position position="13"/>
    </location>
    <ligand>
        <name>sn-glycerol 3-phosphate</name>
        <dbReference type="ChEBI" id="CHEBI:57597"/>
    </ligand>
</feature>
<feature type="binding site" evidence="10">
    <location>
        <position position="17"/>
    </location>
    <ligand>
        <name>ADP</name>
        <dbReference type="ChEBI" id="CHEBI:456216"/>
    </ligand>
</feature>
<evidence type="ECO:0000259" key="12">
    <source>
        <dbReference type="Pfam" id="PF02782"/>
    </source>
</evidence>
<keyword evidence="6 10" id="KW-0319">Glycerol metabolism</keyword>
<feature type="binding site" evidence="10">
    <location>
        <position position="267"/>
    </location>
    <ligand>
        <name>ADP</name>
        <dbReference type="ChEBI" id="CHEBI:456216"/>
    </ligand>
</feature>
<feature type="binding site" evidence="10">
    <location>
        <position position="84"/>
    </location>
    <ligand>
        <name>sn-glycerol 3-phosphate</name>
        <dbReference type="ChEBI" id="CHEBI:57597"/>
    </ligand>
</feature>
<evidence type="ECO:0000256" key="8">
    <source>
        <dbReference type="ARBA" id="ARBA00052101"/>
    </source>
</evidence>
<dbReference type="InterPro" id="IPR018485">
    <property type="entry name" value="FGGY_C"/>
</dbReference>
<evidence type="ECO:0000256" key="5">
    <source>
        <dbReference type="ARBA" id="ARBA00022777"/>
    </source>
</evidence>
<comment type="pathway">
    <text evidence="1 10">Polyol metabolism; glycerol degradation via glycerol kinase pathway; sn-glycerol 3-phosphate from glycerol: step 1/1.</text>
</comment>
<feature type="binding site" evidence="10">
    <location>
        <position position="136"/>
    </location>
    <ligand>
        <name>glycerol</name>
        <dbReference type="ChEBI" id="CHEBI:17754"/>
    </ligand>
</feature>
<dbReference type="NCBIfam" id="NF000756">
    <property type="entry name" value="PRK00047.1"/>
    <property type="match status" value="1"/>
</dbReference>
<reference evidence="13" key="1">
    <citation type="submission" date="2009-10" db="EMBL/GenBank/DDBJ databases">
        <authorList>
            <person name="Weinstock G."/>
            <person name="Sodergren E."/>
            <person name="Clifton S."/>
            <person name="Fulton L."/>
            <person name="Fulton B."/>
            <person name="Courtney L."/>
            <person name="Fronick C."/>
            <person name="Harrison M."/>
            <person name="Strong C."/>
            <person name="Farmer C."/>
            <person name="Delahaunty K."/>
            <person name="Markovic C."/>
            <person name="Hall O."/>
            <person name="Minx P."/>
            <person name="Tomlinson C."/>
            <person name="Mitreva M."/>
            <person name="Nelson J."/>
            <person name="Hou S."/>
            <person name="Wollam A."/>
            <person name="Pepin K.H."/>
            <person name="Johnson M."/>
            <person name="Bhonagiri V."/>
            <person name="Nash W.E."/>
            <person name="Warren W."/>
            <person name="Chinwalla A."/>
            <person name="Mardis E.R."/>
            <person name="Wilson R.K."/>
        </authorList>
    </citation>
    <scope>NUCLEOTIDE SEQUENCE [LARGE SCALE GENOMIC DNA]</scope>
    <source>
        <strain evidence="13">ATCC 700122</strain>
    </source>
</reference>
<feature type="binding site" evidence="10">
    <location>
        <position position="245"/>
    </location>
    <ligand>
        <name>sn-glycerol 3-phosphate</name>
        <dbReference type="ChEBI" id="CHEBI:57597"/>
    </ligand>
</feature>
<evidence type="ECO:0000256" key="6">
    <source>
        <dbReference type="ARBA" id="ARBA00022798"/>
    </source>
</evidence>
<keyword evidence="14" id="KW-1185">Reference proteome</keyword>
<feature type="binding site" evidence="10">
    <location>
        <position position="413"/>
    </location>
    <ligand>
        <name>ATP</name>
        <dbReference type="ChEBI" id="CHEBI:30616"/>
    </ligand>
</feature>
<proteinExistence type="inferred from homology"/>
<feature type="binding site" evidence="10">
    <location>
        <position position="417"/>
    </location>
    <ligand>
        <name>ADP</name>
        <dbReference type="ChEBI" id="CHEBI:456216"/>
    </ligand>
</feature>
<feature type="domain" description="Carbohydrate kinase FGGY C-terminal" evidence="12">
    <location>
        <begin position="262"/>
        <end position="451"/>
    </location>
</feature>
<evidence type="ECO:0000259" key="11">
    <source>
        <dbReference type="Pfam" id="PF00370"/>
    </source>
</evidence>
<dbReference type="InterPro" id="IPR018484">
    <property type="entry name" value="FGGY_N"/>
</dbReference>
<feature type="binding site" evidence="10">
    <location>
        <position position="312"/>
    </location>
    <ligand>
        <name>ATP</name>
        <dbReference type="ChEBI" id="CHEBI:30616"/>
    </ligand>
</feature>
<dbReference type="FunFam" id="3.30.420.40:FF:000007">
    <property type="entry name" value="Glycerol kinase"/>
    <property type="match status" value="1"/>
</dbReference>
<dbReference type="eggNOG" id="COG0554">
    <property type="taxonomic scope" value="Bacteria"/>
</dbReference>
<dbReference type="Gene3D" id="3.30.420.40">
    <property type="match status" value="2"/>
</dbReference>
<sequence>MARTYIMALDQGTTSSRAILFDHAGAIQGVAQHSFPQIYPQPGWVEHDPNDILSSQLGVMTEVMVSAGVNPADIEAIGITNQRETTIVWNRRTGLPVANAIVWQCRRTAPIIEELCSDPDVRARITAKTGLVPDAYFSASKIKWILDRTPGAREAAEAGDLAFGTVDSWLIWNLTGGAVHATDRTNASRTMLYDIHEGRWDESLLELFGIPASMLPDVRPSAGDFGRTAFGSIPSGIPIRGVAGDQQAALFGQCCFTPGSAKNTYGTGCFLLMNTGSDAVFSPHGLVTTIAASAPDVRGIEYALEGSVFVAGALVQWMRDELGIIATASESEDLARTVESSDGVYVVPAFTGLGAPYWDSDARGAILGLTRGTSRGHIARAGLESLAFQVADVASTMAADAGIPIAELHVDGGASVNNLMLQFQADILDATLLRPAVTESTAWGAAMLAGLSTGFWESTDELALLCSSGDRFISKMGERERAARLAGWHEAVGRIMTR</sequence>
<organism evidence="13 14">
    <name type="scientific">Slackia exigua (strain ATCC 700122 / DSM 15923 / CIP 105133 / JCM 11022 / KCTC 5966 / S-7)</name>
    <dbReference type="NCBI Taxonomy" id="649764"/>
    <lineage>
        <taxon>Bacteria</taxon>
        <taxon>Bacillati</taxon>
        <taxon>Actinomycetota</taxon>
        <taxon>Coriobacteriia</taxon>
        <taxon>Eggerthellales</taxon>
        <taxon>Eggerthellaceae</taxon>
        <taxon>Slackia</taxon>
    </lineage>
</organism>
<feature type="binding site" evidence="10">
    <location>
        <position position="245"/>
    </location>
    <ligand>
        <name>glycerol</name>
        <dbReference type="ChEBI" id="CHEBI:17754"/>
    </ligand>
</feature>
<evidence type="ECO:0000313" key="13">
    <source>
        <dbReference type="EMBL" id="EEZ61525.1"/>
    </source>
</evidence>
<comment type="similarity">
    <text evidence="2 10">Belongs to the FGGY kinase family.</text>
</comment>
<dbReference type="InterPro" id="IPR000577">
    <property type="entry name" value="Carb_kinase_FGGY"/>
</dbReference>
<protein>
    <recommendedName>
        <fullName evidence="10">Glycerol kinase</fullName>
        <ecNumber evidence="10">2.7.1.30</ecNumber>
    </recommendedName>
    <alternativeName>
        <fullName evidence="10">ATP:glycerol 3-phosphotransferase</fullName>
    </alternativeName>
    <alternativeName>
        <fullName evidence="10">Glycerokinase</fullName>
        <shortName evidence="10">GK</shortName>
    </alternativeName>
</protein>
<dbReference type="InterPro" id="IPR043129">
    <property type="entry name" value="ATPase_NBD"/>
</dbReference>
<accession>D0WGB2</accession>
<dbReference type="SUPFAM" id="SSF53067">
    <property type="entry name" value="Actin-like ATPase domain"/>
    <property type="match status" value="2"/>
</dbReference>
<feature type="domain" description="Carbohydrate kinase FGGY N-terminal" evidence="11">
    <location>
        <begin position="5"/>
        <end position="252"/>
    </location>
</feature>
<feature type="binding site" evidence="10">
    <location>
        <position position="316"/>
    </location>
    <ligand>
        <name>ATP</name>
        <dbReference type="ChEBI" id="CHEBI:30616"/>
    </ligand>
</feature>
<evidence type="ECO:0000256" key="4">
    <source>
        <dbReference type="ARBA" id="ARBA00022741"/>
    </source>
</evidence>
<dbReference type="GO" id="GO:0006072">
    <property type="term" value="P:glycerol-3-phosphate metabolic process"/>
    <property type="evidence" value="ECO:0007669"/>
    <property type="project" value="InterPro"/>
</dbReference>
<feature type="binding site" evidence="10">
    <location>
        <position position="84"/>
    </location>
    <ligand>
        <name>glycerol</name>
        <dbReference type="ChEBI" id="CHEBI:17754"/>
    </ligand>
</feature>
<gene>
    <name evidence="10 13" type="primary">glpK</name>
    <name evidence="13" type="ORF">HMPREF0762_00863</name>
</gene>
<dbReference type="GO" id="GO:0004370">
    <property type="term" value="F:glycerol kinase activity"/>
    <property type="evidence" value="ECO:0007669"/>
    <property type="project" value="UniProtKB-UniRule"/>
</dbReference>
<feature type="binding site" evidence="10">
    <location>
        <position position="14"/>
    </location>
    <ligand>
        <name>ATP</name>
        <dbReference type="ChEBI" id="CHEBI:30616"/>
    </ligand>
</feature>
<name>D0WGB2_SLAES</name>
<keyword evidence="5 10" id="KW-0418">Kinase</keyword>
<comment type="catalytic activity">
    <reaction evidence="8 10">
        <text>glycerol + ATP = sn-glycerol 3-phosphate + ADP + H(+)</text>
        <dbReference type="Rhea" id="RHEA:21644"/>
        <dbReference type="ChEBI" id="CHEBI:15378"/>
        <dbReference type="ChEBI" id="CHEBI:17754"/>
        <dbReference type="ChEBI" id="CHEBI:30616"/>
        <dbReference type="ChEBI" id="CHEBI:57597"/>
        <dbReference type="ChEBI" id="CHEBI:456216"/>
        <dbReference type="EC" id="2.7.1.30"/>
    </reaction>
</comment>
<evidence type="ECO:0000256" key="7">
    <source>
        <dbReference type="ARBA" id="ARBA00022840"/>
    </source>
</evidence>
<dbReference type="NCBIfam" id="TIGR01311">
    <property type="entry name" value="glycerol_kin"/>
    <property type="match status" value="1"/>
</dbReference>
<dbReference type="FunFam" id="3.30.420.40:FF:000008">
    <property type="entry name" value="Glycerol kinase"/>
    <property type="match status" value="1"/>
</dbReference>
<keyword evidence="3 10" id="KW-0808">Transferase</keyword>
<dbReference type="EMBL" id="ACUX02000006">
    <property type="protein sequence ID" value="EEZ61525.1"/>
    <property type="molecule type" value="Genomic_DNA"/>
</dbReference>
<feature type="binding site" evidence="10">
    <location>
        <position position="312"/>
    </location>
    <ligand>
        <name>ADP</name>
        <dbReference type="ChEBI" id="CHEBI:456216"/>
    </ligand>
</feature>
<comment type="function">
    <text evidence="9 10">Key enzyme in the regulation of glycerol uptake and metabolism. Catalyzes the phosphorylation of glycerol to yield sn-glycerol 3-phosphate.</text>
</comment>
<dbReference type="CDD" id="cd07786">
    <property type="entry name" value="FGGY_EcGK_like"/>
    <property type="match status" value="1"/>
</dbReference>
<feature type="binding site" evidence="10">
    <location>
        <position position="13"/>
    </location>
    <ligand>
        <name>ADP</name>
        <dbReference type="ChEBI" id="CHEBI:456216"/>
    </ligand>
</feature>
<dbReference type="PANTHER" id="PTHR10196:SF69">
    <property type="entry name" value="GLYCEROL KINASE"/>
    <property type="match status" value="1"/>
</dbReference>
<dbReference type="PANTHER" id="PTHR10196">
    <property type="entry name" value="SUGAR KINASE"/>
    <property type="match status" value="1"/>
</dbReference>
<evidence type="ECO:0000256" key="10">
    <source>
        <dbReference type="HAMAP-Rule" id="MF_00186"/>
    </source>
</evidence>
<feature type="binding site" evidence="10">
    <location>
        <position position="267"/>
    </location>
    <ligand>
        <name>ATP</name>
        <dbReference type="ChEBI" id="CHEBI:30616"/>
    </ligand>
</feature>
<dbReference type="PIRSF" id="PIRSF000538">
    <property type="entry name" value="GlpK"/>
    <property type="match status" value="1"/>
</dbReference>
<feature type="binding site" evidence="10">
    <location>
        <position position="83"/>
    </location>
    <ligand>
        <name>sn-glycerol 3-phosphate</name>
        <dbReference type="ChEBI" id="CHEBI:57597"/>
    </ligand>
</feature>
<feature type="binding site" evidence="10">
    <location>
        <position position="83"/>
    </location>
    <ligand>
        <name>glycerol</name>
        <dbReference type="ChEBI" id="CHEBI:17754"/>
    </ligand>
</feature>
<evidence type="ECO:0000256" key="2">
    <source>
        <dbReference type="ARBA" id="ARBA00009156"/>
    </source>
</evidence>
<dbReference type="EC" id="2.7.1.30" evidence="10"/>
<dbReference type="GeneID" id="85007435"/>